<protein>
    <submittedName>
        <fullName evidence="1">Succinyl-CoA:3-ketoacid-coenzyme A transferase 1, mitochondrial</fullName>
    </submittedName>
</protein>
<dbReference type="AlphaFoldDB" id="A0A087V1T9"/>
<organism evidence="1 2">
    <name type="scientific">Stegodyphus mimosarum</name>
    <name type="common">African social velvet spider</name>
    <dbReference type="NCBI Taxonomy" id="407821"/>
    <lineage>
        <taxon>Eukaryota</taxon>
        <taxon>Metazoa</taxon>
        <taxon>Ecdysozoa</taxon>
        <taxon>Arthropoda</taxon>
        <taxon>Chelicerata</taxon>
        <taxon>Arachnida</taxon>
        <taxon>Araneae</taxon>
        <taxon>Araneomorphae</taxon>
        <taxon>Entelegynae</taxon>
        <taxon>Eresoidea</taxon>
        <taxon>Eresidae</taxon>
        <taxon>Stegodyphus</taxon>
    </lineage>
</organism>
<dbReference type="SUPFAM" id="SSF100950">
    <property type="entry name" value="NagB/RpiA/CoA transferase-like"/>
    <property type="match status" value="1"/>
</dbReference>
<name>A0A087V1T9_STEMI</name>
<dbReference type="STRING" id="407821.A0A087V1T9"/>
<keyword evidence="2" id="KW-1185">Reference proteome</keyword>
<dbReference type="Pfam" id="PF01144">
    <property type="entry name" value="CoA_trans"/>
    <property type="match status" value="1"/>
</dbReference>
<gene>
    <name evidence="1" type="ORF">X975_20260</name>
</gene>
<dbReference type="InterPro" id="IPR004165">
    <property type="entry name" value="CoA_trans_fam_I"/>
</dbReference>
<dbReference type="OrthoDB" id="1933379at2759"/>
<proteinExistence type="predicted"/>
<dbReference type="Gene3D" id="3.40.1080.10">
    <property type="entry name" value="Glutaconate Coenzyme A-transferase"/>
    <property type="match status" value="1"/>
</dbReference>
<dbReference type="GO" id="GO:0008410">
    <property type="term" value="F:CoA-transferase activity"/>
    <property type="evidence" value="ECO:0007669"/>
    <property type="project" value="InterPro"/>
</dbReference>
<keyword evidence="1" id="KW-0808">Transferase</keyword>
<dbReference type="Proteomes" id="UP000054359">
    <property type="component" value="Unassembled WGS sequence"/>
</dbReference>
<evidence type="ECO:0000313" key="2">
    <source>
        <dbReference type="Proteomes" id="UP000054359"/>
    </source>
</evidence>
<sequence length="44" mass="5115">MVASYVGENTEFERQYLSGELEVEFVPQVNIYISLTYIKLQPCL</sequence>
<reference evidence="1 2" key="1">
    <citation type="submission" date="2013-11" db="EMBL/GenBank/DDBJ databases">
        <title>Genome sequencing of Stegodyphus mimosarum.</title>
        <authorList>
            <person name="Bechsgaard J."/>
        </authorList>
    </citation>
    <scope>NUCLEOTIDE SEQUENCE [LARGE SCALE GENOMIC DNA]</scope>
</reference>
<accession>A0A087V1T9</accession>
<dbReference type="InterPro" id="IPR037171">
    <property type="entry name" value="NagB/RpiA_transferase-like"/>
</dbReference>
<feature type="non-terminal residue" evidence="1">
    <location>
        <position position="44"/>
    </location>
</feature>
<dbReference type="EMBL" id="KL868763">
    <property type="protein sequence ID" value="KFM83578.1"/>
    <property type="molecule type" value="Genomic_DNA"/>
</dbReference>
<evidence type="ECO:0000313" key="1">
    <source>
        <dbReference type="EMBL" id="KFM83578.1"/>
    </source>
</evidence>